<dbReference type="PANTHER" id="PTHR43391:SF82">
    <property type="entry name" value="OXIDOREDUCTASE SADH-RELATED"/>
    <property type="match status" value="1"/>
</dbReference>
<dbReference type="EMBL" id="CP036501">
    <property type="protein sequence ID" value="UZP75326.1"/>
    <property type="molecule type" value="Genomic_DNA"/>
</dbReference>
<dbReference type="InterPro" id="IPR036291">
    <property type="entry name" value="NAD(P)-bd_dom_sf"/>
</dbReference>
<dbReference type="PROSITE" id="PS51257">
    <property type="entry name" value="PROKAR_LIPOPROTEIN"/>
    <property type="match status" value="1"/>
</dbReference>
<keyword evidence="5" id="KW-1185">Reference proteome</keyword>
<dbReference type="Gene3D" id="3.40.50.720">
    <property type="entry name" value="NAD(P)-binding Rossmann-like Domain"/>
    <property type="match status" value="1"/>
</dbReference>
<proteinExistence type="inferred from homology"/>
<dbReference type="PANTHER" id="PTHR43391">
    <property type="entry name" value="RETINOL DEHYDROGENASE-RELATED"/>
    <property type="match status" value="1"/>
</dbReference>
<sequence length="268" mass="29215">MDNKTIFITGAASGIGKATALLFHSQGWIVGACDASRDALDVLSNELTERCPTYCVDVRNSSELEAAIADFCSQSSGRLDIMFNNAGIAIGGYFEDLPMQKTRDMVDINLVGVLNGFHASIPYLKNTNGALCISTSSSAAIYGAAGMATYTATKYAIKGFTHAMSVELSRLGIRVADVMPGIIDTPLWAGARYKNGEVAGTYEKIPKLNADLTDERRTIAPIEVARAVWSAYHGDRLHWYVPEELERSDKATSADYQKRRDELLNTRK</sequence>
<evidence type="ECO:0000313" key="4">
    <source>
        <dbReference type="EMBL" id="UZP75326.1"/>
    </source>
</evidence>
<protein>
    <submittedName>
        <fullName evidence="4">SDR family oxidoreductase</fullName>
    </submittedName>
</protein>
<evidence type="ECO:0000313" key="5">
    <source>
        <dbReference type="Proteomes" id="UP001317963"/>
    </source>
</evidence>
<dbReference type="Proteomes" id="UP001317963">
    <property type="component" value="Chromosome"/>
</dbReference>
<dbReference type="InterPro" id="IPR020904">
    <property type="entry name" value="Sc_DH/Rdtase_CS"/>
</dbReference>
<dbReference type="PRINTS" id="PR00081">
    <property type="entry name" value="GDHRDH"/>
</dbReference>
<keyword evidence="2" id="KW-0560">Oxidoreductase</keyword>
<comment type="similarity">
    <text evidence="1 3">Belongs to the short-chain dehydrogenases/reductases (SDR) family.</text>
</comment>
<evidence type="ECO:0000256" key="2">
    <source>
        <dbReference type="ARBA" id="ARBA00023002"/>
    </source>
</evidence>
<dbReference type="InterPro" id="IPR002347">
    <property type="entry name" value="SDR_fam"/>
</dbReference>
<dbReference type="RefSeq" id="WP_279241811.1">
    <property type="nucleotide sequence ID" value="NZ_CP036501.1"/>
</dbReference>
<organism evidence="4 5">
    <name type="scientific">Candidatus Paraluminiphilus aquimaris</name>
    <dbReference type="NCBI Taxonomy" id="2518994"/>
    <lineage>
        <taxon>Bacteria</taxon>
        <taxon>Pseudomonadati</taxon>
        <taxon>Pseudomonadota</taxon>
        <taxon>Gammaproteobacteria</taxon>
        <taxon>Cellvibrionales</taxon>
        <taxon>Halieaceae</taxon>
        <taxon>Candidatus Paraluminiphilus</taxon>
    </lineage>
</organism>
<name>A0ABY6Q9H8_9GAMM</name>
<dbReference type="SUPFAM" id="SSF51735">
    <property type="entry name" value="NAD(P)-binding Rossmann-fold domains"/>
    <property type="match status" value="1"/>
</dbReference>
<dbReference type="Pfam" id="PF00106">
    <property type="entry name" value="adh_short"/>
    <property type="match status" value="1"/>
</dbReference>
<dbReference type="NCBIfam" id="NF006123">
    <property type="entry name" value="PRK08267.1"/>
    <property type="match status" value="1"/>
</dbReference>
<dbReference type="PRINTS" id="PR00080">
    <property type="entry name" value="SDRFAMILY"/>
</dbReference>
<accession>A0ABY6Q9H8</accession>
<evidence type="ECO:0000256" key="3">
    <source>
        <dbReference type="RuleBase" id="RU000363"/>
    </source>
</evidence>
<gene>
    <name evidence="4" type="ORF">E0F26_11525</name>
</gene>
<dbReference type="PROSITE" id="PS00061">
    <property type="entry name" value="ADH_SHORT"/>
    <property type="match status" value="1"/>
</dbReference>
<reference evidence="4 5" key="1">
    <citation type="submission" date="2019-02" db="EMBL/GenBank/DDBJ databases">
        <title>Halieaceae_genomes.</title>
        <authorList>
            <person name="Li S.-H."/>
        </authorList>
    </citation>
    <scope>NUCLEOTIDE SEQUENCE [LARGE SCALE GENOMIC DNA]</scope>
    <source>
        <strain evidence="4 5">JH123</strain>
    </source>
</reference>
<evidence type="ECO:0000256" key="1">
    <source>
        <dbReference type="ARBA" id="ARBA00006484"/>
    </source>
</evidence>